<protein>
    <recommendedName>
        <fullName evidence="2">Homologous recombination OB-fold protein OB-fold domain-containing protein</fullName>
    </recommendedName>
</protein>
<reference evidence="3 4" key="2">
    <citation type="journal article" date="2018" name="New Phytol.">
        <title>High intraspecific genome diversity in the model arbuscular mycorrhizal symbiont Rhizophagus irregularis.</title>
        <authorList>
            <person name="Chen E.C.H."/>
            <person name="Morin E."/>
            <person name="Beaudet D."/>
            <person name="Noel J."/>
            <person name="Yildirir G."/>
            <person name="Ndikumana S."/>
            <person name="Charron P."/>
            <person name="St-Onge C."/>
            <person name="Giorgi J."/>
            <person name="Kruger M."/>
            <person name="Marton T."/>
            <person name="Ropars J."/>
            <person name="Grigoriev I.V."/>
            <person name="Hainaut M."/>
            <person name="Henrissat B."/>
            <person name="Roux C."/>
            <person name="Martin F."/>
            <person name="Corradi N."/>
        </authorList>
    </citation>
    <scope>NUCLEOTIDE SEQUENCE [LARGE SCALE GENOMIC DNA]</scope>
    <source>
        <strain evidence="3 4">DAOM 197198</strain>
    </source>
</reference>
<organism evidence="3 4">
    <name type="scientific">Rhizophagus irregularis (strain DAOM 181602 / DAOM 197198 / MUCL 43194)</name>
    <name type="common">Arbuscular mycorrhizal fungus</name>
    <name type="synonym">Glomus intraradices</name>
    <dbReference type="NCBI Taxonomy" id="747089"/>
    <lineage>
        <taxon>Eukaryota</taxon>
        <taxon>Fungi</taxon>
        <taxon>Fungi incertae sedis</taxon>
        <taxon>Mucoromycota</taxon>
        <taxon>Glomeromycotina</taxon>
        <taxon>Glomeromycetes</taxon>
        <taxon>Glomerales</taxon>
        <taxon>Glomeraceae</taxon>
        <taxon>Rhizophagus</taxon>
    </lineage>
</organism>
<feature type="domain" description="Homologous recombination OB-fold protein OB-fold" evidence="2">
    <location>
        <begin position="22"/>
        <end position="101"/>
    </location>
</feature>
<dbReference type="VEuPathDB" id="FungiDB:RhiirFUN_019456"/>
<keyword evidence="4" id="KW-1185">Reference proteome</keyword>
<dbReference type="AlphaFoldDB" id="A0A2P4P752"/>
<evidence type="ECO:0000313" key="3">
    <source>
        <dbReference type="EMBL" id="POG61204.1"/>
    </source>
</evidence>
<reference evidence="3 4" key="1">
    <citation type="journal article" date="2013" name="Proc. Natl. Acad. Sci. U.S.A.">
        <title>Genome of an arbuscular mycorrhizal fungus provides insight into the oldest plant symbiosis.</title>
        <authorList>
            <person name="Tisserant E."/>
            <person name="Malbreil M."/>
            <person name="Kuo A."/>
            <person name="Kohler A."/>
            <person name="Symeonidi A."/>
            <person name="Balestrini R."/>
            <person name="Charron P."/>
            <person name="Duensing N."/>
            <person name="Frei Dit Frey N."/>
            <person name="Gianinazzi-Pearson V."/>
            <person name="Gilbert L.B."/>
            <person name="Handa Y."/>
            <person name="Herr J.R."/>
            <person name="Hijri M."/>
            <person name="Koul R."/>
            <person name="Kawaguchi M."/>
            <person name="Krajinski F."/>
            <person name="Lammers P.J."/>
            <person name="Masclaux F.G."/>
            <person name="Murat C."/>
            <person name="Morin E."/>
            <person name="Ndikumana S."/>
            <person name="Pagni M."/>
            <person name="Petitpierre D."/>
            <person name="Requena N."/>
            <person name="Rosikiewicz P."/>
            <person name="Riley R."/>
            <person name="Saito K."/>
            <person name="San Clemente H."/>
            <person name="Shapiro H."/>
            <person name="van Tuinen D."/>
            <person name="Becard G."/>
            <person name="Bonfante P."/>
            <person name="Paszkowski U."/>
            <person name="Shachar-Hill Y.Y."/>
            <person name="Tuskan G.A."/>
            <person name="Young P.W."/>
            <person name="Sanders I.R."/>
            <person name="Henrissat B."/>
            <person name="Rensing S.A."/>
            <person name="Grigoriev I.V."/>
            <person name="Corradi N."/>
            <person name="Roux C."/>
            <person name="Martin F."/>
        </authorList>
    </citation>
    <scope>NUCLEOTIDE SEQUENCE [LARGE SCALE GENOMIC DNA]</scope>
    <source>
        <strain evidence="3 4">DAOM 197198</strain>
    </source>
</reference>
<comment type="caution">
    <text evidence="3">The sequence shown here is derived from an EMBL/GenBank/DDBJ whole genome shotgun (WGS) entry which is preliminary data.</text>
</comment>
<evidence type="ECO:0000259" key="2">
    <source>
        <dbReference type="Pfam" id="PF15072"/>
    </source>
</evidence>
<sequence>MFMKEFIKNTMKILQEKSHSEKVGITIGQISNIHSTKKVLTLKDYTGEIKALIQEKVIEAYRSMLCKNTILVLRNVTIQNSEGLPLFIAITFKNIYMIYVDEFNKVLGHGAKNINGLGDKAKNNSPSSSIQSNSEESL</sequence>
<evidence type="ECO:0000256" key="1">
    <source>
        <dbReference type="SAM" id="MobiDB-lite"/>
    </source>
</evidence>
<gene>
    <name evidence="3" type="ORF">GLOIN_2v722689</name>
</gene>
<feature type="region of interest" description="Disordered" evidence="1">
    <location>
        <begin position="117"/>
        <end position="138"/>
    </location>
</feature>
<dbReference type="InterPro" id="IPR058570">
    <property type="entry name" value="HROB_OB"/>
</dbReference>
<proteinExistence type="predicted"/>
<dbReference type="EMBL" id="AUPC02000352">
    <property type="protein sequence ID" value="POG61204.1"/>
    <property type="molecule type" value="Genomic_DNA"/>
</dbReference>
<evidence type="ECO:0000313" key="4">
    <source>
        <dbReference type="Proteomes" id="UP000018888"/>
    </source>
</evidence>
<accession>A0A2P4P752</accession>
<feature type="compositionally biased region" description="Low complexity" evidence="1">
    <location>
        <begin position="123"/>
        <end position="138"/>
    </location>
</feature>
<dbReference type="Pfam" id="PF15072">
    <property type="entry name" value="HROB"/>
    <property type="match status" value="1"/>
</dbReference>
<name>A0A2P4P752_RHIID</name>
<dbReference type="Proteomes" id="UP000018888">
    <property type="component" value="Unassembled WGS sequence"/>
</dbReference>
<dbReference type="GO" id="GO:0000725">
    <property type="term" value="P:recombinational repair"/>
    <property type="evidence" value="ECO:0007669"/>
    <property type="project" value="InterPro"/>
</dbReference>